<dbReference type="Proteomes" id="UP000239772">
    <property type="component" value="Unassembled WGS sequence"/>
</dbReference>
<dbReference type="OrthoDB" id="9771846at2"/>
<accession>A0A2T1HQJ0</accession>
<evidence type="ECO:0000256" key="1">
    <source>
        <dbReference type="ARBA" id="ARBA00022676"/>
    </source>
</evidence>
<name>A0A2T1HQJ0_9HYPH</name>
<keyword evidence="2 3" id="KW-0808">Transferase</keyword>
<sequence length="229" mass="25527">MVEDCHRARRSPGTPPKIVVSSNGATIAQFHSQPAFRKSLLQADVIDADGMPLVIASRLFCSRPLQERVATTDFIHTASEAAVANGLKFYFLGAKPGVAEEAARRLRHKHCGLKIVGIRDGYFRASEEKGICEEVQDSGADVLWVGLGSPRQERFAVEHRDDLRGVGWIRTCGGLFDHTAGAVPRAPQWMQDHGLEWLHRVRMEPRRLAWRYLTTNPAAAFHLVTKTHD</sequence>
<dbReference type="PANTHER" id="PTHR34136:SF1">
    <property type="entry name" value="UDP-N-ACETYL-D-MANNOSAMINURONIC ACID TRANSFERASE"/>
    <property type="match status" value="1"/>
</dbReference>
<keyword evidence="4" id="KW-1185">Reference proteome</keyword>
<protein>
    <submittedName>
        <fullName evidence="3">Glycosyltransferase</fullName>
    </submittedName>
</protein>
<evidence type="ECO:0000313" key="4">
    <source>
        <dbReference type="Proteomes" id="UP000239772"/>
    </source>
</evidence>
<dbReference type="AlphaFoldDB" id="A0A2T1HQJ0"/>
<reference evidence="4" key="1">
    <citation type="submission" date="2018-03" db="EMBL/GenBank/DDBJ databases">
        <authorList>
            <person name="Sun L."/>
            <person name="Liu H."/>
            <person name="Chen W."/>
            <person name="Huang K."/>
            <person name="Liu W."/>
            <person name="Gao X."/>
        </authorList>
    </citation>
    <scope>NUCLEOTIDE SEQUENCE [LARGE SCALE GENOMIC DNA]</scope>
    <source>
        <strain evidence="4">SH9</strain>
    </source>
</reference>
<gene>
    <name evidence="3" type="ORF">SLNSH_16480</name>
</gene>
<dbReference type="NCBIfam" id="TIGR00696">
    <property type="entry name" value="wecG_tagA_cpsF"/>
    <property type="match status" value="1"/>
</dbReference>
<dbReference type="InterPro" id="IPR004629">
    <property type="entry name" value="WecG_TagA_CpsF"/>
</dbReference>
<evidence type="ECO:0000313" key="3">
    <source>
        <dbReference type="EMBL" id="PSC03924.1"/>
    </source>
</evidence>
<comment type="caution">
    <text evidence="3">The sequence shown here is derived from an EMBL/GenBank/DDBJ whole genome shotgun (WGS) entry which is preliminary data.</text>
</comment>
<proteinExistence type="predicted"/>
<dbReference type="CDD" id="cd06533">
    <property type="entry name" value="Glyco_transf_WecG_TagA"/>
    <property type="match status" value="1"/>
</dbReference>
<dbReference type="EMBL" id="PVZS01000019">
    <property type="protein sequence ID" value="PSC03924.1"/>
    <property type="molecule type" value="Genomic_DNA"/>
</dbReference>
<dbReference type="Pfam" id="PF03808">
    <property type="entry name" value="Glyco_tran_WecG"/>
    <property type="match status" value="1"/>
</dbReference>
<keyword evidence="1" id="KW-0328">Glycosyltransferase</keyword>
<dbReference type="PANTHER" id="PTHR34136">
    <property type="match status" value="1"/>
</dbReference>
<dbReference type="GO" id="GO:0016758">
    <property type="term" value="F:hexosyltransferase activity"/>
    <property type="evidence" value="ECO:0007669"/>
    <property type="project" value="TreeGrafter"/>
</dbReference>
<evidence type="ECO:0000256" key="2">
    <source>
        <dbReference type="ARBA" id="ARBA00022679"/>
    </source>
</evidence>
<organism evidence="3 4">
    <name type="scientific">Alsobacter soli</name>
    <dbReference type="NCBI Taxonomy" id="2109933"/>
    <lineage>
        <taxon>Bacteria</taxon>
        <taxon>Pseudomonadati</taxon>
        <taxon>Pseudomonadota</taxon>
        <taxon>Alphaproteobacteria</taxon>
        <taxon>Hyphomicrobiales</taxon>
        <taxon>Alsobacteraceae</taxon>
        <taxon>Alsobacter</taxon>
    </lineage>
</organism>